<dbReference type="GO" id="GO:0005737">
    <property type="term" value="C:cytoplasm"/>
    <property type="evidence" value="ECO:0007669"/>
    <property type="project" value="TreeGrafter"/>
</dbReference>
<reference evidence="2 3" key="3">
    <citation type="submission" date="2019-11" db="EMBL/GenBank/DDBJ databases">
        <title>A de novo genome assembly of a pear dwarfing rootstock.</title>
        <authorList>
            <person name="Wang F."/>
            <person name="Wang J."/>
            <person name="Li S."/>
            <person name="Zhang Y."/>
            <person name="Fang M."/>
            <person name="Ma L."/>
            <person name="Zhao Y."/>
            <person name="Jiang S."/>
        </authorList>
    </citation>
    <scope>NUCLEOTIDE SEQUENCE [LARGE SCALE GENOMIC DNA]</scope>
    <source>
        <strain evidence="2">S2</strain>
        <tissue evidence="2">Leaf</tissue>
    </source>
</reference>
<dbReference type="Pfam" id="PF05811">
    <property type="entry name" value="DUF842"/>
    <property type="match status" value="1"/>
</dbReference>
<evidence type="ECO:0000256" key="1">
    <source>
        <dbReference type="ARBA" id="ARBA00009952"/>
    </source>
</evidence>
<comment type="caution">
    <text evidence="2">The sequence shown here is derived from an EMBL/GenBank/DDBJ whole genome shotgun (WGS) entry which is preliminary data.</text>
</comment>
<accession>A0A5N5H4V1</accession>
<gene>
    <name evidence="2" type="ORF">D8674_025151</name>
</gene>
<dbReference type="AlphaFoldDB" id="A0A5N5H4V1"/>
<dbReference type="Proteomes" id="UP000327157">
    <property type="component" value="Chromosome 4"/>
</dbReference>
<name>A0A5N5H4V1_9ROSA</name>
<reference evidence="3" key="2">
    <citation type="submission" date="2019-10" db="EMBL/GenBank/DDBJ databases">
        <title>A de novo genome assembly of a pear dwarfing rootstock.</title>
        <authorList>
            <person name="Wang F."/>
            <person name="Wang J."/>
            <person name="Li S."/>
            <person name="Zhang Y."/>
            <person name="Fang M."/>
            <person name="Ma L."/>
            <person name="Zhao Y."/>
            <person name="Jiang S."/>
        </authorList>
    </citation>
    <scope>NUCLEOTIDE SEQUENCE [LARGE SCALE GENOMIC DNA]</scope>
</reference>
<evidence type="ECO:0000313" key="3">
    <source>
        <dbReference type="Proteomes" id="UP000327157"/>
    </source>
</evidence>
<protein>
    <submittedName>
        <fullName evidence="2">Protein FAM136A-like</fullName>
    </submittedName>
</protein>
<dbReference type="PANTHER" id="PTHR21096">
    <property type="entry name" value="PROTEIN FAM136A"/>
    <property type="match status" value="1"/>
</dbReference>
<dbReference type="OrthoDB" id="9975421at2759"/>
<organism evidence="2 3">
    <name type="scientific">Pyrus ussuriensis x Pyrus communis</name>
    <dbReference type="NCBI Taxonomy" id="2448454"/>
    <lineage>
        <taxon>Eukaryota</taxon>
        <taxon>Viridiplantae</taxon>
        <taxon>Streptophyta</taxon>
        <taxon>Embryophyta</taxon>
        <taxon>Tracheophyta</taxon>
        <taxon>Spermatophyta</taxon>
        <taxon>Magnoliopsida</taxon>
        <taxon>eudicotyledons</taxon>
        <taxon>Gunneridae</taxon>
        <taxon>Pentapetalae</taxon>
        <taxon>rosids</taxon>
        <taxon>fabids</taxon>
        <taxon>Rosales</taxon>
        <taxon>Rosaceae</taxon>
        <taxon>Amygdaloideae</taxon>
        <taxon>Maleae</taxon>
        <taxon>Pyrus</taxon>
    </lineage>
</organism>
<reference evidence="2 3" key="1">
    <citation type="submission" date="2019-09" db="EMBL/GenBank/DDBJ databases">
        <authorList>
            <person name="Ou C."/>
        </authorList>
    </citation>
    <scope>NUCLEOTIDE SEQUENCE [LARGE SCALE GENOMIC DNA]</scope>
    <source>
        <strain evidence="2">S2</strain>
        <tissue evidence="2">Leaf</tissue>
    </source>
</reference>
<evidence type="ECO:0000313" key="2">
    <source>
        <dbReference type="EMBL" id="KAB2622969.1"/>
    </source>
</evidence>
<dbReference type="EMBL" id="SMOL01000231">
    <property type="protein sequence ID" value="KAB2622969.1"/>
    <property type="molecule type" value="Genomic_DNA"/>
</dbReference>
<dbReference type="InterPro" id="IPR008560">
    <property type="entry name" value="DUF842_euk"/>
</dbReference>
<dbReference type="PANTHER" id="PTHR21096:SF0">
    <property type="entry name" value="PROTEIN FAM136A"/>
    <property type="match status" value="1"/>
</dbReference>
<sequence>MDDRRKEESVMANVEWRTARARVSVSPHFASYRSAAAAAAAGFAFAFPCGRNYTVIQSYHVSSHTTRIPEGIEKERERKMNHIAAMEEQLVSERIKQKLNEVNVAAQTQLSTIQDHVNFTLQQAYFKCAHECFDRRRSQQDISNCVENCSVPVVRAQEGVENEMAKFQERLSRALMVCQDKFEAAKQQKVTTNSLNNLESCVEQATQDSIQTLPHLAERLKVSFGINH</sequence>
<proteinExistence type="inferred from homology"/>
<comment type="similarity">
    <text evidence="1">Belongs to the FAM136 family.</text>
</comment>
<keyword evidence="3" id="KW-1185">Reference proteome</keyword>